<evidence type="ECO:0000313" key="2">
    <source>
        <dbReference type="Proteomes" id="UP001500190"/>
    </source>
</evidence>
<dbReference type="RefSeq" id="WP_344193655.1">
    <property type="nucleotide sequence ID" value="NZ_BAAAND010000007.1"/>
</dbReference>
<dbReference type="Proteomes" id="UP001500190">
    <property type="component" value="Unassembled WGS sequence"/>
</dbReference>
<comment type="caution">
    <text evidence="1">The sequence shown here is derived from an EMBL/GenBank/DDBJ whole genome shotgun (WGS) entry which is preliminary data.</text>
</comment>
<accession>A0ABN2DZV9</accession>
<gene>
    <name evidence="1" type="ORF">GCM10009742_41270</name>
</gene>
<proteinExistence type="predicted"/>
<protein>
    <submittedName>
        <fullName evidence="1">Uncharacterized protein</fullName>
    </submittedName>
</protein>
<sequence length="117" mass="12846">MVSTYDELIQQQAQAAVRVMDAHHSSWNHQTGLLAAGDSSRGKVSWDHSINYHASVLDDLRKMFATAGQEHDAETLEFYREAMRVVFHEKGSGRFGCGYGVGQVGLVGMEVGRGVCC</sequence>
<name>A0ABN2DZV9_9ACTN</name>
<dbReference type="EMBL" id="BAAAND010000007">
    <property type="protein sequence ID" value="GAA1590449.1"/>
    <property type="molecule type" value="Genomic_DNA"/>
</dbReference>
<reference evidence="1 2" key="1">
    <citation type="journal article" date="2019" name="Int. J. Syst. Evol. Microbiol.">
        <title>The Global Catalogue of Microorganisms (GCM) 10K type strain sequencing project: providing services to taxonomists for standard genome sequencing and annotation.</title>
        <authorList>
            <consortium name="The Broad Institute Genomics Platform"/>
            <consortium name="The Broad Institute Genome Sequencing Center for Infectious Disease"/>
            <person name="Wu L."/>
            <person name="Ma J."/>
        </authorList>
    </citation>
    <scope>NUCLEOTIDE SEQUENCE [LARGE SCALE GENOMIC DNA]</scope>
    <source>
        <strain evidence="1 2">JCM 14304</strain>
    </source>
</reference>
<keyword evidence="2" id="KW-1185">Reference proteome</keyword>
<organism evidence="1 2">
    <name type="scientific">Kribbella karoonensis</name>
    <dbReference type="NCBI Taxonomy" id="324851"/>
    <lineage>
        <taxon>Bacteria</taxon>
        <taxon>Bacillati</taxon>
        <taxon>Actinomycetota</taxon>
        <taxon>Actinomycetes</taxon>
        <taxon>Propionibacteriales</taxon>
        <taxon>Kribbellaceae</taxon>
        <taxon>Kribbella</taxon>
    </lineage>
</organism>
<evidence type="ECO:0000313" key="1">
    <source>
        <dbReference type="EMBL" id="GAA1590449.1"/>
    </source>
</evidence>